<protein>
    <submittedName>
        <fullName evidence="2">Uncharacterized protein</fullName>
    </submittedName>
</protein>
<name>E2NIS2_9BACE</name>
<reference evidence="2 3" key="2">
    <citation type="submission" date="2009-01" db="EMBL/GenBank/DDBJ databases">
        <title>Draft genome sequence of Bacteroides cellulosilyticus (DSM 14838).</title>
        <authorList>
            <person name="Sudarsanam P."/>
            <person name="Ley R."/>
            <person name="Guruge J."/>
            <person name="Turnbaugh P.J."/>
            <person name="Mahowald M."/>
            <person name="Liep D."/>
            <person name="Gordon J."/>
        </authorList>
    </citation>
    <scope>NUCLEOTIDE SEQUENCE [LARGE SCALE GENOMIC DNA]</scope>
    <source>
        <strain evidence="2 3">DSM 14838</strain>
    </source>
</reference>
<dbReference type="EMBL" id="ACCH01000320">
    <property type="protein sequence ID" value="EEF88197.1"/>
    <property type="molecule type" value="Genomic_DNA"/>
</dbReference>
<keyword evidence="1" id="KW-1133">Transmembrane helix</keyword>
<keyword evidence="1" id="KW-0472">Membrane</keyword>
<proteinExistence type="predicted"/>
<evidence type="ECO:0000313" key="2">
    <source>
        <dbReference type="EMBL" id="EEF88197.1"/>
    </source>
</evidence>
<reference evidence="2 3" key="1">
    <citation type="submission" date="2008-12" db="EMBL/GenBank/DDBJ databases">
        <authorList>
            <person name="Fulton L."/>
            <person name="Clifton S."/>
            <person name="Fulton B."/>
            <person name="Xu J."/>
            <person name="Minx P."/>
            <person name="Pepin K.H."/>
            <person name="Johnson M."/>
            <person name="Bhonagiri V."/>
            <person name="Nash W.E."/>
            <person name="Mardis E.R."/>
            <person name="Wilson R.K."/>
        </authorList>
    </citation>
    <scope>NUCLEOTIDE SEQUENCE [LARGE SCALE GENOMIC DNA]</scope>
    <source>
        <strain evidence="2 3">DSM 14838</strain>
    </source>
</reference>
<accession>E2NIS2</accession>
<dbReference type="HOGENOM" id="CLU_3265409_0_0_10"/>
<dbReference type="Proteomes" id="UP000003711">
    <property type="component" value="Unassembled WGS sequence"/>
</dbReference>
<gene>
    <name evidence="2" type="ORF">BACCELL_04208</name>
</gene>
<organism evidence="2 3">
    <name type="scientific">Bacteroides cellulosilyticus DSM 14838</name>
    <dbReference type="NCBI Taxonomy" id="537012"/>
    <lineage>
        <taxon>Bacteria</taxon>
        <taxon>Pseudomonadati</taxon>
        <taxon>Bacteroidota</taxon>
        <taxon>Bacteroidia</taxon>
        <taxon>Bacteroidales</taxon>
        <taxon>Bacteroidaceae</taxon>
        <taxon>Bacteroides</taxon>
    </lineage>
</organism>
<evidence type="ECO:0000313" key="3">
    <source>
        <dbReference type="Proteomes" id="UP000003711"/>
    </source>
</evidence>
<comment type="caution">
    <text evidence="2">The sequence shown here is derived from an EMBL/GenBank/DDBJ whole genome shotgun (WGS) entry which is preliminary data.</text>
</comment>
<feature type="transmembrane region" description="Helical" evidence="1">
    <location>
        <begin position="6"/>
        <end position="39"/>
    </location>
</feature>
<keyword evidence="1" id="KW-0812">Transmembrane</keyword>
<dbReference type="AlphaFoldDB" id="E2NIS2"/>
<sequence>MGGVLFCFHIIFLAVFELLFSFCFPAVAWGFPVMAVVFFRC</sequence>
<evidence type="ECO:0000256" key="1">
    <source>
        <dbReference type="SAM" id="Phobius"/>
    </source>
</evidence>